<dbReference type="AlphaFoldDB" id="A0A8J2T023"/>
<keyword evidence="2" id="KW-1185">Reference proteome</keyword>
<organism evidence="1 2">
    <name type="scientific">Pelagomonas calceolata</name>
    <dbReference type="NCBI Taxonomy" id="35677"/>
    <lineage>
        <taxon>Eukaryota</taxon>
        <taxon>Sar</taxon>
        <taxon>Stramenopiles</taxon>
        <taxon>Ochrophyta</taxon>
        <taxon>Pelagophyceae</taxon>
        <taxon>Pelagomonadales</taxon>
        <taxon>Pelagomonadaceae</taxon>
        <taxon>Pelagomonas</taxon>
    </lineage>
</organism>
<name>A0A8J2T023_9STRA</name>
<protein>
    <submittedName>
        <fullName evidence="1">Uncharacterized protein</fullName>
    </submittedName>
</protein>
<reference evidence="1" key="1">
    <citation type="submission" date="2021-11" db="EMBL/GenBank/DDBJ databases">
        <authorList>
            <consortium name="Genoscope - CEA"/>
            <person name="William W."/>
        </authorList>
    </citation>
    <scope>NUCLEOTIDE SEQUENCE</scope>
</reference>
<gene>
    <name evidence="1" type="ORF">PECAL_5P16760</name>
</gene>
<comment type="caution">
    <text evidence="1">The sequence shown here is derived from an EMBL/GenBank/DDBJ whole genome shotgun (WGS) entry which is preliminary data.</text>
</comment>
<evidence type="ECO:0000313" key="2">
    <source>
        <dbReference type="Proteomes" id="UP000789595"/>
    </source>
</evidence>
<dbReference type="Proteomes" id="UP000789595">
    <property type="component" value="Unassembled WGS sequence"/>
</dbReference>
<feature type="non-terminal residue" evidence="1">
    <location>
        <position position="1"/>
    </location>
</feature>
<proteinExistence type="predicted"/>
<dbReference type="EMBL" id="CAKKNE010000005">
    <property type="protein sequence ID" value="CAH0377096.1"/>
    <property type="molecule type" value="Genomic_DNA"/>
</dbReference>
<evidence type="ECO:0000313" key="1">
    <source>
        <dbReference type="EMBL" id="CAH0377096.1"/>
    </source>
</evidence>
<sequence length="67" mass="8063">LENLWKVTLEGRENREHGPLVFRAMQGQSDAVRASMMKHMVLLKPQLFSEEVKRDVRRLRYSFRLYD</sequence>
<accession>A0A8J2T023</accession>